<evidence type="ECO:0000313" key="8">
    <source>
        <dbReference type="EMBL" id="ORA31849.1"/>
    </source>
</evidence>
<dbReference type="InterPro" id="IPR009100">
    <property type="entry name" value="AcylCoA_DH/oxidase_NM_dom_sf"/>
</dbReference>
<dbReference type="OrthoDB" id="8677713at2"/>
<evidence type="ECO:0000256" key="1">
    <source>
        <dbReference type="ARBA" id="ARBA00001974"/>
    </source>
</evidence>
<dbReference type="GO" id="GO:0050660">
    <property type="term" value="F:flavin adenine dinucleotide binding"/>
    <property type="evidence" value="ECO:0007669"/>
    <property type="project" value="InterPro"/>
</dbReference>
<dbReference type="Gene3D" id="1.10.540.10">
    <property type="entry name" value="Acyl-CoA dehydrogenase/oxidase, N-terminal domain"/>
    <property type="match status" value="1"/>
</dbReference>
<feature type="domain" description="Acyl-CoA dehydrogenase/oxidase C-terminal" evidence="6">
    <location>
        <begin position="216"/>
        <end position="331"/>
    </location>
</feature>
<dbReference type="InterPro" id="IPR037069">
    <property type="entry name" value="AcylCoA_DH/ox_N_sf"/>
</dbReference>
<comment type="similarity">
    <text evidence="2">Belongs to the acyl-CoA dehydrogenase family.</text>
</comment>
<geneLocation type="plasmid" evidence="7 10">
    <name>pJCM12687</name>
</geneLocation>
<keyword evidence="10" id="KW-1185">Reference proteome</keyword>
<keyword evidence="7" id="KW-0614">Plasmid</keyword>
<dbReference type="InterPro" id="IPR036250">
    <property type="entry name" value="AcylCo_DH-like_C"/>
</dbReference>
<reference evidence="8 9" key="1">
    <citation type="submission" date="2016-12" db="EMBL/GenBank/DDBJ databases">
        <title>The new phylogeny of genus Mycobacterium.</title>
        <authorList>
            <person name="Tortoli E."/>
            <person name="Trovato A."/>
            <person name="Cirillo D.M."/>
        </authorList>
    </citation>
    <scope>NUCLEOTIDE SEQUENCE [LARGE SCALE GENOMIC DNA]</scope>
    <source>
        <strain evidence="8 9">DSM 44624</strain>
    </source>
</reference>
<proteinExistence type="inferred from homology"/>
<dbReference type="PANTHER" id="PTHR43884:SF20">
    <property type="entry name" value="ACYL-COA DEHYDROGENASE FADE28"/>
    <property type="match status" value="1"/>
</dbReference>
<evidence type="ECO:0000313" key="9">
    <source>
        <dbReference type="Proteomes" id="UP000192441"/>
    </source>
</evidence>
<dbReference type="EMBL" id="AP022607">
    <property type="protein sequence ID" value="BBZ14972.1"/>
    <property type="molecule type" value="Genomic_DNA"/>
</dbReference>
<dbReference type="Proteomes" id="UP000467379">
    <property type="component" value="Plasmid pJCM12687"/>
</dbReference>
<evidence type="ECO:0000256" key="5">
    <source>
        <dbReference type="ARBA" id="ARBA00023002"/>
    </source>
</evidence>
<evidence type="ECO:0000313" key="10">
    <source>
        <dbReference type="Proteomes" id="UP000467379"/>
    </source>
</evidence>
<dbReference type="Pfam" id="PF00441">
    <property type="entry name" value="Acyl-CoA_dh_1"/>
    <property type="match status" value="1"/>
</dbReference>
<dbReference type="InterPro" id="IPR009075">
    <property type="entry name" value="AcylCo_DH/oxidase_C"/>
</dbReference>
<reference evidence="7" key="3">
    <citation type="submission" date="2020-02" db="EMBL/GenBank/DDBJ databases">
        <authorList>
            <person name="Matsumoto Y."/>
            <person name="Motooka D."/>
            <person name="Nakamura S."/>
        </authorList>
    </citation>
    <scope>NUCLEOTIDE SEQUENCE</scope>
    <source>
        <strain evidence="7">JCM 12687</strain>
        <plasmid evidence="7">pJCM12687</plasmid>
    </source>
</reference>
<dbReference type="Gene3D" id="1.20.140.10">
    <property type="entry name" value="Butyryl-CoA Dehydrogenase, subunit A, domain 3"/>
    <property type="match status" value="1"/>
</dbReference>
<dbReference type="RefSeq" id="WP_083134295.1">
    <property type="nucleotide sequence ID" value="NZ_AP022607.1"/>
</dbReference>
<sequence>MNFAMDDDALGLVDSIADFFERRGDARAIAEAAATSTTADRRRWAALCEMGLPVLRLAGPDGIGAGLLEATAVAEKIGAVLLPEPAVAAVVLADAWSSHPQAAQLLDDLCSGARIVALCGFDTVELSGAGEVSGQATVPDDGVTDAVALPARDLDTAESAIVVIDRAGLGPPIDRTVVDPSRPTAVINLGAVKPLDVLRLSNPSADRIRRELTVLTVAELVGGMHKVLADTLDYVKTREQFGRAIGSFQAVKHKLADMYAATEQARAAVQFAALQCANPDGEASAAVASAARWVPRSAIKLFEDAIHLHGAMGYSWEISVHLHLRRALATRALVNNAEAISLHCVSATSGAA</sequence>
<dbReference type="SUPFAM" id="SSF56645">
    <property type="entry name" value="Acyl-CoA dehydrogenase NM domain-like"/>
    <property type="match status" value="1"/>
</dbReference>
<accession>A0A7I7WDG2</accession>
<evidence type="ECO:0000256" key="2">
    <source>
        <dbReference type="ARBA" id="ARBA00009347"/>
    </source>
</evidence>
<keyword evidence="4" id="KW-0274">FAD</keyword>
<dbReference type="PANTHER" id="PTHR43884">
    <property type="entry name" value="ACYL-COA DEHYDROGENASE"/>
    <property type="match status" value="1"/>
</dbReference>
<dbReference type="EMBL" id="MVHM01000027">
    <property type="protein sequence ID" value="ORA31849.1"/>
    <property type="molecule type" value="Genomic_DNA"/>
</dbReference>
<evidence type="ECO:0000256" key="4">
    <source>
        <dbReference type="ARBA" id="ARBA00022827"/>
    </source>
</evidence>
<gene>
    <name evidence="8" type="ORF">BST20_26000</name>
    <name evidence="7" type="ORF">MBRA_51670</name>
</gene>
<dbReference type="Proteomes" id="UP000192441">
    <property type="component" value="Unassembled WGS sequence"/>
</dbReference>
<name>A0A7I7WDG2_9MYCO</name>
<protein>
    <submittedName>
        <fullName evidence="8">Acyl-CoA dehydrogenase</fullName>
    </submittedName>
</protein>
<organism evidence="8 9">
    <name type="scientific">Mycobacterium branderi</name>
    <dbReference type="NCBI Taxonomy" id="43348"/>
    <lineage>
        <taxon>Bacteria</taxon>
        <taxon>Bacillati</taxon>
        <taxon>Actinomycetota</taxon>
        <taxon>Actinomycetes</taxon>
        <taxon>Mycobacteriales</taxon>
        <taxon>Mycobacteriaceae</taxon>
        <taxon>Mycobacterium</taxon>
    </lineage>
</organism>
<dbReference type="SUPFAM" id="SSF47203">
    <property type="entry name" value="Acyl-CoA dehydrogenase C-terminal domain-like"/>
    <property type="match status" value="1"/>
</dbReference>
<keyword evidence="3" id="KW-0285">Flavoprotein</keyword>
<evidence type="ECO:0000313" key="7">
    <source>
        <dbReference type="EMBL" id="BBZ14972.1"/>
    </source>
</evidence>
<dbReference type="GO" id="GO:0003995">
    <property type="term" value="F:acyl-CoA dehydrogenase activity"/>
    <property type="evidence" value="ECO:0007669"/>
    <property type="project" value="TreeGrafter"/>
</dbReference>
<evidence type="ECO:0000259" key="6">
    <source>
        <dbReference type="Pfam" id="PF00441"/>
    </source>
</evidence>
<dbReference type="AlphaFoldDB" id="A0A7I7WDG2"/>
<evidence type="ECO:0000256" key="3">
    <source>
        <dbReference type="ARBA" id="ARBA00022630"/>
    </source>
</evidence>
<comment type="cofactor">
    <cofactor evidence="1">
        <name>FAD</name>
        <dbReference type="ChEBI" id="CHEBI:57692"/>
    </cofactor>
</comment>
<keyword evidence="5" id="KW-0560">Oxidoreductase</keyword>
<reference evidence="7 10" key="2">
    <citation type="journal article" date="2019" name="Emerg. Microbes Infect.">
        <title>Comprehensive subspecies identification of 175 nontuberculous mycobacteria species based on 7547 genomic profiles.</title>
        <authorList>
            <person name="Matsumoto Y."/>
            <person name="Kinjo T."/>
            <person name="Motooka D."/>
            <person name="Nabeya D."/>
            <person name="Jung N."/>
            <person name="Uechi K."/>
            <person name="Horii T."/>
            <person name="Iida T."/>
            <person name="Fujita J."/>
            <person name="Nakamura S."/>
        </authorList>
    </citation>
    <scope>NUCLEOTIDE SEQUENCE [LARGE SCALE GENOMIC DNA]</scope>
    <source>
        <strain evidence="7 10">JCM 12687</strain>
        <plasmid evidence="7">pJCM12687</plasmid>
    </source>
</reference>